<dbReference type="RefSeq" id="WP_145846565.1">
    <property type="nucleotide sequence ID" value="NZ_CP042239.1"/>
</dbReference>
<organism evidence="1 2">
    <name type="scientific">Sphingomonas suaedae</name>
    <dbReference type="NCBI Taxonomy" id="2599297"/>
    <lineage>
        <taxon>Bacteria</taxon>
        <taxon>Pseudomonadati</taxon>
        <taxon>Pseudomonadota</taxon>
        <taxon>Alphaproteobacteria</taxon>
        <taxon>Sphingomonadales</taxon>
        <taxon>Sphingomonadaceae</taxon>
        <taxon>Sphingomonas</taxon>
    </lineage>
</organism>
<name>A0A518RFC4_9SPHN</name>
<dbReference type="AlphaFoldDB" id="A0A518RFC4"/>
<dbReference type="Proteomes" id="UP000318055">
    <property type="component" value="Chromosome"/>
</dbReference>
<evidence type="ECO:0000313" key="2">
    <source>
        <dbReference type="Proteomes" id="UP000318055"/>
    </source>
</evidence>
<dbReference type="EMBL" id="CP042239">
    <property type="protein sequence ID" value="QDX26162.1"/>
    <property type="molecule type" value="Genomic_DNA"/>
</dbReference>
<proteinExistence type="predicted"/>
<reference evidence="1 2" key="1">
    <citation type="submission" date="2019-07" db="EMBL/GenBank/DDBJ databases">
        <title>Sphingomonas alkalisoli sp. nov., isolated from rhizosphere soil of Suaedae salsa.</title>
        <authorList>
            <person name="Zhang H."/>
            <person name="Xu L."/>
            <person name="Zhang J.-X."/>
            <person name="Sun J.-Q."/>
        </authorList>
    </citation>
    <scope>NUCLEOTIDE SEQUENCE [LARGE SCALE GENOMIC DNA]</scope>
    <source>
        <strain evidence="1 2">XS-10</strain>
    </source>
</reference>
<protein>
    <submittedName>
        <fullName evidence="1">Uncharacterized protein</fullName>
    </submittedName>
</protein>
<evidence type="ECO:0000313" key="1">
    <source>
        <dbReference type="EMBL" id="QDX26162.1"/>
    </source>
</evidence>
<sequence length="82" mass="9580">MDETEKGLVDILLRDFSVRREVFSHSLICYDIGICDGEFQEFMALAEERFDLKLPSPCPLPFKEEEASIEIVADWIKLQQRE</sequence>
<dbReference type="KEGG" id="ssua:FPZ54_09100"/>
<gene>
    <name evidence="1" type="ORF">FPZ54_09100</name>
</gene>
<keyword evidence="2" id="KW-1185">Reference proteome</keyword>
<accession>A0A518RFC4</accession>